<organism evidence="2 3">
    <name type="scientific">Actinophytocola algeriensis</name>
    <dbReference type="NCBI Taxonomy" id="1768010"/>
    <lineage>
        <taxon>Bacteria</taxon>
        <taxon>Bacillati</taxon>
        <taxon>Actinomycetota</taxon>
        <taxon>Actinomycetes</taxon>
        <taxon>Pseudonocardiales</taxon>
        <taxon>Pseudonocardiaceae</taxon>
    </lineage>
</organism>
<dbReference type="Pfam" id="PF09346">
    <property type="entry name" value="SMI1_KNR4"/>
    <property type="match status" value="1"/>
</dbReference>
<gene>
    <name evidence="2" type="ORF">FHR82_002180</name>
</gene>
<dbReference type="InterPro" id="IPR018958">
    <property type="entry name" value="Knr4/Smi1-like_dom"/>
</dbReference>
<dbReference type="RefSeq" id="WP_184810111.1">
    <property type="nucleotide sequence ID" value="NZ_JACHJQ010000002.1"/>
</dbReference>
<dbReference type="EMBL" id="JACHJQ010000002">
    <property type="protein sequence ID" value="MBB4905963.1"/>
    <property type="molecule type" value="Genomic_DNA"/>
</dbReference>
<evidence type="ECO:0000259" key="1">
    <source>
        <dbReference type="Pfam" id="PF09346"/>
    </source>
</evidence>
<feature type="domain" description="Knr4/Smi1-like" evidence="1">
    <location>
        <begin position="44"/>
        <end position="166"/>
    </location>
</feature>
<accession>A0A7W7Q319</accession>
<protein>
    <submittedName>
        <fullName evidence="2">Cell wall assembly regulator SMI1</fullName>
    </submittedName>
</protein>
<dbReference type="Proteomes" id="UP000520767">
    <property type="component" value="Unassembled WGS sequence"/>
</dbReference>
<dbReference type="AlphaFoldDB" id="A0A7W7Q319"/>
<sequence length="194" mass="21348">MPPDVDDTWDRIEAWLRTNAPASDEHLGIPARRDTIPPVAALVDEPLPDDLVTWWRRSCGTTSFLAGRLLTGFAPYSIDEAVECRTMMLEIAACDDSELADLSAEPAGSPCWHWLPMWVPIAHDTGGDLLFVDLRSGPERGCVTRWYETEFATMDPTWPDVATMLTEIADALEHGTAVDGARPKVLDDGALGWA</sequence>
<comment type="caution">
    <text evidence="2">The sequence shown here is derived from an EMBL/GenBank/DDBJ whole genome shotgun (WGS) entry which is preliminary data.</text>
</comment>
<keyword evidence="3" id="KW-1185">Reference proteome</keyword>
<name>A0A7W7Q319_9PSEU</name>
<proteinExistence type="predicted"/>
<evidence type="ECO:0000313" key="3">
    <source>
        <dbReference type="Proteomes" id="UP000520767"/>
    </source>
</evidence>
<evidence type="ECO:0000313" key="2">
    <source>
        <dbReference type="EMBL" id="MBB4905963.1"/>
    </source>
</evidence>
<reference evidence="2 3" key="1">
    <citation type="submission" date="2020-08" db="EMBL/GenBank/DDBJ databases">
        <title>Genomic Encyclopedia of Type Strains, Phase III (KMG-III): the genomes of soil and plant-associated and newly described type strains.</title>
        <authorList>
            <person name="Whitman W."/>
        </authorList>
    </citation>
    <scope>NUCLEOTIDE SEQUENCE [LARGE SCALE GENOMIC DNA]</scope>
    <source>
        <strain evidence="2 3">CECT 8960</strain>
    </source>
</reference>